<evidence type="ECO:0000313" key="3">
    <source>
        <dbReference type="EMBL" id="BAN34413.1"/>
    </source>
</evidence>
<gene>
    <name evidence="3" type="ORF">SCD_n00566</name>
</gene>
<keyword evidence="1" id="KW-0472">Membrane</keyword>
<dbReference type="STRING" id="1163617.SCD_n00566"/>
<dbReference type="PROSITE" id="PS50835">
    <property type="entry name" value="IG_LIKE"/>
    <property type="match status" value="1"/>
</dbReference>
<protein>
    <recommendedName>
        <fullName evidence="2">Ig-like domain-containing protein</fullName>
    </recommendedName>
</protein>
<dbReference type="KEGG" id="sdr:SCD_n00566"/>
<dbReference type="eggNOG" id="ENOG5032WH7">
    <property type="taxonomic scope" value="Bacteria"/>
</dbReference>
<keyword evidence="1" id="KW-0812">Transmembrane</keyword>
<evidence type="ECO:0000313" key="4">
    <source>
        <dbReference type="Proteomes" id="UP000015559"/>
    </source>
</evidence>
<dbReference type="InterPro" id="IPR007110">
    <property type="entry name" value="Ig-like_dom"/>
</dbReference>
<dbReference type="OrthoDB" id="8532329at2"/>
<proteinExistence type="predicted"/>
<dbReference type="AlphaFoldDB" id="S6AB80"/>
<dbReference type="EMBL" id="AP013066">
    <property type="protein sequence ID" value="BAN34413.1"/>
    <property type="molecule type" value="Genomic_DNA"/>
</dbReference>
<organism evidence="3 4">
    <name type="scientific">Sulfuricella denitrificans (strain DSM 22764 / NBRC 105220 / skB26)</name>
    <dbReference type="NCBI Taxonomy" id="1163617"/>
    <lineage>
        <taxon>Bacteria</taxon>
        <taxon>Pseudomonadati</taxon>
        <taxon>Pseudomonadota</taxon>
        <taxon>Betaproteobacteria</taxon>
        <taxon>Nitrosomonadales</taxon>
        <taxon>Sulfuricellaceae</taxon>
        <taxon>Sulfuricella</taxon>
    </lineage>
</organism>
<dbReference type="Proteomes" id="UP000015559">
    <property type="component" value="Chromosome"/>
</dbReference>
<evidence type="ECO:0000256" key="1">
    <source>
        <dbReference type="SAM" id="Phobius"/>
    </source>
</evidence>
<keyword evidence="1" id="KW-1133">Transmembrane helix</keyword>
<dbReference type="HOGENOM" id="CLU_725455_0_0_4"/>
<feature type="domain" description="Ig-like" evidence="2">
    <location>
        <begin position="268"/>
        <end position="381"/>
    </location>
</feature>
<name>S6AB80_SULDS</name>
<accession>S6AB80</accession>
<dbReference type="RefSeq" id="WP_009206639.1">
    <property type="nucleotide sequence ID" value="NC_022357.1"/>
</dbReference>
<reference evidence="3 4" key="1">
    <citation type="journal article" date="2012" name="Appl. Environ. Microbiol.">
        <title>Draft genome sequence of a psychrotolerant sulfur-oxidizing bacterium, Sulfuricella denitrificans skB26, and proteomic insights into cold adaptation.</title>
        <authorList>
            <person name="Watanabe T."/>
            <person name="Kojima H."/>
            <person name="Fukui M."/>
        </authorList>
    </citation>
    <scope>NUCLEOTIDE SEQUENCE [LARGE SCALE GENOMIC DNA]</scope>
    <source>
        <strain evidence="4">skB26</strain>
    </source>
</reference>
<feature type="transmembrane region" description="Helical" evidence="1">
    <location>
        <begin position="12"/>
        <end position="34"/>
    </location>
</feature>
<evidence type="ECO:0000259" key="2">
    <source>
        <dbReference type="PROSITE" id="PS50835"/>
    </source>
</evidence>
<sequence>MQTRTIHHQERGAALLIILTIIGIGAAFMLASALNKASSQIGRDKITSVALAQAKEALIGYAASHPTLPGSLPCPDINNDGSGDTTGQNCTAYIGRLPSKQLGLPDLRDGNGECLWYALSRVFRNALPATSRSSTSNPLNSNTAGQLNVFDNTGTQFPSPPNPVIAIVFSPGAALGTQNRLAAGAPTVCGGNNTAANYLDTATGINNATGGGTATSFISADASSSFNDKLIYITSSQFFPPIKKRVVAEIRGKNQPPTSGLRLFYNSPVNHYYPCAANAGSTGLQVTTPSCLTSGSVPFADPSLSFDSATLIWLTNNGWFSLASYTVAPNFQSGTTYSQQCGVGGAGCLTVNNYTLSQAQVTVGGVSTIVCTTNSVVLSCP</sequence>
<keyword evidence="4" id="KW-1185">Reference proteome</keyword>